<organism evidence="2 3">
    <name type="scientific">Cudoniella acicularis</name>
    <dbReference type="NCBI Taxonomy" id="354080"/>
    <lineage>
        <taxon>Eukaryota</taxon>
        <taxon>Fungi</taxon>
        <taxon>Dikarya</taxon>
        <taxon>Ascomycota</taxon>
        <taxon>Pezizomycotina</taxon>
        <taxon>Leotiomycetes</taxon>
        <taxon>Helotiales</taxon>
        <taxon>Tricladiaceae</taxon>
        <taxon>Cudoniella</taxon>
    </lineage>
</organism>
<protein>
    <submittedName>
        <fullName evidence="2">Uncharacterized protein</fullName>
    </submittedName>
</protein>
<feature type="compositionally biased region" description="Acidic residues" evidence="1">
    <location>
        <begin position="80"/>
        <end position="94"/>
    </location>
</feature>
<dbReference type="InterPro" id="IPR036770">
    <property type="entry name" value="Ankyrin_rpt-contain_sf"/>
</dbReference>
<keyword evidence="3" id="KW-1185">Reference proteome</keyword>
<evidence type="ECO:0000313" key="3">
    <source>
        <dbReference type="Proteomes" id="UP000566819"/>
    </source>
</evidence>
<reference evidence="2 3" key="1">
    <citation type="submission" date="2020-03" db="EMBL/GenBank/DDBJ databases">
        <title>Draft Genome Sequence of Cudoniella acicularis.</title>
        <authorList>
            <person name="Buettner E."/>
            <person name="Kellner H."/>
        </authorList>
    </citation>
    <scope>NUCLEOTIDE SEQUENCE [LARGE SCALE GENOMIC DNA]</scope>
    <source>
        <strain evidence="2 3">DSM 108380</strain>
    </source>
</reference>
<dbReference type="EMBL" id="JAAMPI010000311">
    <property type="protein sequence ID" value="KAF4632844.1"/>
    <property type="molecule type" value="Genomic_DNA"/>
</dbReference>
<gene>
    <name evidence="2" type="ORF">G7Y89_g5274</name>
</gene>
<comment type="caution">
    <text evidence="2">The sequence shown here is derived from an EMBL/GenBank/DDBJ whole genome shotgun (WGS) entry which is preliminary data.</text>
</comment>
<sequence>MASKESPIFAFAYPDITEDRREDQTKTQESKAQKLSIRLSKIDVMLSFFRSLQFRRVGLTEWFALARDEDHPSHQLPSVEDADPALDDLSDSDSDEETVVLVNSSMEENGTRLKLNQTRMKKSEAAEGEYGFMFKNNDAPTREDPRATTAILKRLHPLHRAIEVLEDKACVDFLQSYTLGDSKDELHLAATNGRGESILHAAAQASKPESLSWILESSNGTELACMRDHNGYTPLEALQAQVERNRIYRGYGFQRAELMADKFEGYDDATIDCLIKLLGVERATAEQRERVKFGCSWVPDLPSERPKTQISAKRGLAQNVYSAYRRCQETTSGSQVDVHYFRKGGSVAAIMNAIIDLAKKHATKIESSPGLSELPICRNDDEFEFVRRQSNDDNPAKEDPEYGLPVDMPWMAQLTRALVLDENPFVWADRPW</sequence>
<evidence type="ECO:0000313" key="2">
    <source>
        <dbReference type="EMBL" id="KAF4632844.1"/>
    </source>
</evidence>
<dbReference type="AlphaFoldDB" id="A0A8H4RQ10"/>
<dbReference type="Gene3D" id="1.25.40.20">
    <property type="entry name" value="Ankyrin repeat-containing domain"/>
    <property type="match status" value="1"/>
</dbReference>
<dbReference type="OrthoDB" id="508139at2759"/>
<proteinExistence type="predicted"/>
<accession>A0A8H4RQ10</accession>
<evidence type="ECO:0000256" key="1">
    <source>
        <dbReference type="SAM" id="MobiDB-lite"/>
    </source>
</evidence>
<dbReference type="Proteomes" id="UP000566819">
    <property type="component" value="Unassembled WGS sequence"/>
</dbReference>
<name>A0A8H4RQ10_9HELO</name>
<feature type="region of interest" description="Disordered" evidence="1">
    <location>
        <begin position="71"/>
        <end position="94"/>
    </location>
</feature>